<sequence length="217" mass="24795">MVGQITGKNELKKNGSGYSDPTAYKAIMNVGGATAMNTYHGDIFYIANDGRAGETPAIIVSPDTWLEQDPEFVQAVLMTTKENEQLLTHVEVMCRVPSIALCERIFKVDTDRIGEYIRSCTEEEIQKVDEAIMLTLGITENNNTADQEKIKQLEKQLAKEKETSDRILAKFREETERYNELEREKGYGNDKEYIRAIAERDVYKSMYMDLLERKMNG</sequence>
<dbReference type="SUPFAM" id="SSF50118">
    <property type="entry name" value="Cell growth inhibitor/plasmid maintenance toxic component"/>
    <property type="match status" value="1"/>
</dbReference>
<evidence type="ECO:0000256" key="1">
    <source>
        <dbReference type="ARBA" id="ARBA00007521"/>
    </source>
</evidence>
<organism evidence="4 5">
    <name type="scientific">Dorea longicatena</name>
    <dbReference type="NCBI Taxonomy" id="88431"/>
    <lineage>
        <taxon>Bacteria</taxon>
        <taxon>Bacillati</taxon>
        <taxon>Bacillota</taxon>
        <taxon>Clostridia</taxon>
        <taxon>Lachnospirales</taxon>
        <taxon>Lachnospiraceae</taxon>
        <taxon>Dorea</taxon>
    </lineage>
</organism>
<dbReference type="Pfam" id="PF02452">
    <property type="entry name" value="PemK_toxin"/>
    <property type="match status" value="1"/>
</dbReference>
<reference evidence="4 5" key="1">
    <citation type="journal article" date="2019" name="Nat. Med.">
        <title>A library of human gut bacterial isolates paired with longitudinal multiomics data enables mechanistic microbiome research.</title>
        <authorList>
            <person name="Poyet M."/>
            <person name="Groussin M."/>
            <person name="Gibbons S.M."/>
            <person name="Avila-Pacheco J."/>
            <person name="Jiang X."/>
            <person name="Kearney S.M."/>
            <person name="Perrotta A.R."/>
            <person name="Berdy B."/>
            <person name="Zhao S."/>
            <person name="Lieberman T.D."/>
            <person name="Swanson P.K."/>
            <person name="Smith M."/>
            <person name="Roesemann S."/>
            <person name="Alexander J.E."/>
            <person name="Rich S.A."/>
            <person name="Livny J."/>
            <person name="Vlamakis H."/>
            <person name="Clish C."/>
            <person name="Bullock K."/>
            <person name="Deik A."/>
            <person name="Scott J."/>
            <person name="Pierce K.A."/>
            <person name="Xavier R.J."/>
            <person name="Alm E.J."/>
        </authorList>
    </citation>
    <scope>NUCLEOTIDE SEQUENCE [LARGE SCALE GENOMIC DNA]</scope>
    <source>
        <strain evidence="4 5">BIOML-A1</strain>
    </source>
</reference>
<dbReference type="AlphaFoldDB" id="A0A6N9JS17"/>
<dbReference type="EMBL" id="WWSH01000002">
    <property type="protein sequence ID" value="MZK09326.1"/>
    <property type="molecule type" value="Genomic_DNA"/>
</dbReference>
<dbReference type="GO" id="GO:0003677">
    <property type="term" value="F:DNA binding"/>
    <property type="evidence" value="ECO:0007669"/>
    <property type="project" value="InterPro"/>
</dbReference>
<evidence type="ECO:0000313" key="5">
    <source>
        <dbReference type="Proteomes" id="UP000449249"/>
    </source>
</evidence>
<dbReference type="InterPro" id="IPR011067">
    <property type="entry name" value="Plasmid_toxin/cell-grow_inhib"/>
</dbReference>
<protein>
    <recommendedName>
        <fullName evidence="6">Type II toxin-antitoxin system PemK/MazF family toxin</fullName>
    </recommendedName>
</protein>
<keyword evidence="2" id="KW-1277">Toxin-antitoxin system</keyword>
<accession>A0A6N9JS17</accession>
<proteinExistence type="inferred from homology"/>
<name>A0A6N9JS17_9FIRM</name>
<evidence type="ECO:0008006" key="6">
    <source>
        <dbReference type="Google" id="ProtNLM"/>
    </source>
</evidence>
<dbReference type="InterPro" id="IPR003477">
    <property type="entry name" value="PemK-like"/>
</dbReference>
<evidence type="ECO:0000256" key="2">
    <source>
        <dbReference type="ARBA" id="ARBA00022649"/>
    </source>
</evidence>
<dbReference type="Gene3D" id="2.30.30.110">
    <property type="match status" value="1"/>
</dbReference>
<dbReference type="RefSeq" id="WP_161170106.1">
    <property type="nucleotide sequence ID" value="NZ_WWSF01000001.1"/>
</dbReference>
<keyword evidence="3" id="KW-0175">Coiled coil</keyword>
<gene>
    <name evidence="4" type="ORF">GT576_02945</name>
</gene>
<comment type="similarity">
    <text evidence="1">Belongs to the PemK/MazF family.</text>
</comment>
<feature type="coiled-coil region" evidence="3">
    <location>
        <begin position="136"/>
        <end position="184"/>
    </location>
</feature>
<dbReference type="Proteomes" id="UP000449249">
    <property type="component" value="Unassembled WGS sequence"/>
</dbReference>
<evidence type="ECO:0000313" key="4">
    <source>
        <dbReference type="EMBL" id="MZK09326.1"/>
    </source>
</evidence>
<comment type="caution">
    <text evidence="4">The sequence shown here is derived from an EMBL/GenBank/DDBJ whole genome shotgun (WGS) entry which is preliminary data.</text>
</comment>
<evidence type="ECO:0000256" key="3">
    <source>
        <dbReference type="SAM" id="Coils"/>
    </source>
</evidence>